<keyword evidence="8" id="KW-1185">Reference proteome</keyword>
<dbReference type="OrthoDB" id="281047at2"/>
<reference evidence="7 8" key="1">
    <citation type="submission" date="2019-08" db="EMBL/GenBank/DDBJ databases">
        <title>Deep-cultivation of Planctomycetes and their phenomic and genomic characterization uncovers novel biology.</title>
        <authorList>
            <person name="Wiegand S."/>
            <person name="Jogler M."/>
            <person name="Boedeker C."/>
            <person name="Pinto D."/>
            <person name="Vollmers J."/>
            <person name="Rivas-Marin E."/>
            <person name="Kohn T."/>
            <person name="Peeters S.H."/>
            <person name="Heuer A."/>
            <person name="Rast P."/>
            <person name="Oberbeckmann S."/>
            <person name="Bunk B."/>
            <person name="Jeske O."/>
            <person name="Meyerdierks A."/>
            <person name="Storesund J.E."/>
            <person name="Kallscheuer N."/>
            <person name="Luecker S."/>
            <person name="Lage O.M."/>
            <person name="Pohl T."/>
            <person name="Merkel B.J."/>
            <person name="Hornburger P."/>
            <person name="Mueller R.-W."/>
            <person name="Bruemmer F."/>
            <person name="Labrenz M."/>
            <person name="Spormann A.M."/>
            <person name="Op den Camp H."/>
            <person name="Overmann J."/>
            <person name="Amann R."/>
            <person name="Jetten M.S.M."/>
            <person name="Mascher T."/>
            <person name="Medema M.H."/>
            <person name="Devos D.P."/>
            <person name="Kaster A.-K."/>
            <person name="Ovreas L."/>
            <person name="Rohde M."/>
            <person name="Galperin M.Y."/>
            <person name="Jogler C."/>
        </authorList>
    </citation>
    <scope>NUCLEOTIDE SEQUENCE [LARGE SCALE GENOMIC DNA]</scope>
    <source>
        <strain evidence="7 8">FC18</strain>
    </source>
</reference>
<keyword evidence="3" id="KW-0731">Sigma factor</keyword>
<evidence type="ECO:0000256" key="2">
    <source>
        <dbReference type="ARBA" id="ARBA00023015"/>
    </source>
</evidence>
<keyword evidence="5" id="KW-0804">Transcription</keyword>
<name>A0A5B9PCH4_9BACT</name>
<dbReference type="Gene3D" id="1.10.1740.10">
    <property type="match status" value="1"/>
</dbReference>
<keyword evidence="2" id="KW-0805">Transcription regulation</keyword>
<dbReference type="SUPFAM" id="SSF88659">
    <property type="entry name" value="Sigma3 and sigma4 domains of RNA polymerase sigma factors"/>
    <property type="match status" value="1"/>
</dbReference>
<evidence type="ECO:0000256" key="1">
    <source>
        <dbReference type="ARBA" id="ARBA00010641"/>
    </source>
</evidence>
<protein>
    <submittedName>
        <fullName evidence="7">RNA polymerase sigma factor</fullName>
    </submittedName>
</protein>
<keyword evidence="4" id="KW-0238">DNA-binding</keyword>
<dbReference type="Proteomes" id="UP000322214">
    <property type="component" value="Chromosome"/>
</dbReference>
<accession>A0A5B9PCH4</accession>
<dbReference type="KEGG" id="mff:MFFC18_06620"/>
<organism evidence="7 8">
    <name type="scientific">Mariniblastus fucicola</name>
    <dbReference type="NCBI Taxonomy" id="980251"/>
    <lineage>
        <taxon>Bacteria</taxon>
        <taxon>Pseudomonadati</taxon>
        <taxon>Planctomycetota</taxon>
        <taxon>Planctomycetia</taxon>
        <taxon>Pirellulales</taxon>
        <taxon>Pirellulaceae</taxon>
        <taxon>Mariniblastus</taxon>
    </lineage>
</organism>
<dbReference type="Pfam" id="PF04542">
    <property type="entry name" value="Sigma70_r2"/>
    <property type="match status" value="1"/>
</dbReference>
<dbReference type="EMBL" id="CP042912">
    <property type="protein sequence ID" value="QEG20811.1"/>
    <property type="molecule type" value="Genomic_DNA"/>
</dbReference>
<feature type="domain" description="RNA polymerase sigma-70 region 2" evidence="6">
    <location>
        <begin position="34"/>
        <end position="100"/>
    </location>
</feature>
<sequence>MPQQPESLPSISSSLLVRVQAMHPDAWARMVDIFSPIIYRWSRQAGLSGCDSADVVQDVFISIARRIASFERLKDNGSFRSWLATITRNQIRDVFRRKQKQPDARGGSTAMRKIADLESPIYANWEESISAANLESRLPQRVLQMVKSECDDATWQAFWLTTIDEKPASMVAEQLGISIASVYQAKSRTLRRLRKRMNEIP</sequence>
<proteinExistence type="inferred from homology"/>
<dbReference type="RefSeq" id="WP_075085252.1">
    <property type="nucleotide sequence ID" value="NZ_CP042912.1"/>
</dbReference>
<evidence type="ECO:0000313" key="7">
    <source>
        <dbReference type="EMBL" id="QEG20811.1"/>
    </source>
</evidence>
<dbReference type="InterPro" id="IPR013324">
    <property type="entry name" value="RNA_pol_sigma_r3/r4-like"/>
</dbReference>
<dbReference type="InterPro" id="IPR039425">
    <property type="entry name" value="RNA_pol_sigma-70-like"/>
</dbReference>
<dbReference type="AlphaFoldDB" id="A0A5B9PCH4"/>
<evidence type="ECO:0000313" key="8">
    <source>
        <dbReference type="Proteomes" id="UP000322214"/>
    </source>
</evidence>
<dbReference type="InterPro" id="IPR013325">
    <property type="entry name" value="RNA_pol_sigma_r2"/>
</dbReference>
<dbReference type="GO" id="GO:0016987">
    <property type="term" value="F:sigma factor activity"/>
    <property type="evidence" value="ECO:0007669"/>
    <property type="project" value="UniProtKB-KW"/>
</dbReference>
<evidence type="ECO:0000256" key="5">
    <source>
        <dbReference type="ARBA" id="ARBA00023163"/>
    </source>
</evidence>
<dbReference type="PANTHER" id="PTHR43133">
    <property type="entry name" value="RNA POLYMERASE ECF-TYPE SIGMA FACTO"/>
    <property type="match status" value="1"/>
</dbReference>
<dbReference type="NCBIfam" id="TIGR02937">
    <property type="entry name" value="sigma70-ECF"/>
    <property type="match status" value="1"/>
</dbReference>
<dbReference type="GO" id="GO:0006352">
    <property type="term" value="P:DNA-templated transcription initiation"/>
    <property type="evidence" value="ECO:0007669"/>
    <property type="project" value="InterPro"/>
</dbReference>
<dbReference type="GO" id="GO:0003677">
    <property type="term" value="F:DNA binding"/>
    <property type="evidence" value="ECO:0007669"/>
    <property type="project" value="UniProtKB-KW"/>
</dbReference>
<evidence type="ECO:0000256" key="3">
    <source>
        <dbReference type="ARBA" id="ARBA00023082"/>
    </source>
</evidence>
<evidence type="ECO:0000256" key="4">
    <source>
        <dbReference type="ARBA" id="ARBA00023125"/>
    </source>
</evidence>
<gene>
    <name evidence="7" type="ORF">MFFC18_06620</name>
</gene>
<dbReference type="InterPro" id="IPR007627">
    <property type="entry name" value="RNA_pol_sigma70_r2"/>
</dbReference>
<evidence type="ECO:0000259" key="6">
    <source>
        <dbReference type="Pfam" id="PF04542"/>
    </source>
</evidence>
<dbReference type="InterPro" id="IPR014284">
    <property type="entry name" value="RNA_pol_sigma-70_dom"/>
</dbReference>
<dbReference type="SUPFAM" id="SSF88946">
    <property type="entry name" value="Sigma2 domain of RNA polymerase sigma factors"/>
    <property type="match status" value="1"/>
</dbReference>
<dbReference type="PANTHER" id="PTHR43133:SF8">
    <property type="entry name" value="RNA POLYMERASE SIGMA FACTOR HI_1459-RELATED"/>
    <property type="match status" value="1"/>
</dbReference>
<comment type="similarity">
    <text evidence="1">Belongs to the sigma-70 factor family. ECF subfamily.</text>
</comment>
<dbReference type="STRING" id="980251.GCA_001642875_03039"/>